<dbReference type="PANTHER" id="PTHR10963">
    <property type="entry name" value="GLYCOSYL HYDROLASE-RELATED"/>
    <property type="match status" value="1"/>
</dbReference>
<accession>A7KA79</accession>
<dbReference type="OrthoDB" id="24807at10239"/>
<comment type="similarity">
    <text evidence="1">Belongs to the glycosyl hydrolase 16 family.</text>
</comment>
<protein>
    <submittedName>
        <fullName evidence="3">Uncharacterized protein Z819L</fullName>
    </submittedName>
</protein>
<dbReference type="GeneID" id="5470966"/>
<name>A7KA79_9PHYC</name>
<evidence type="ECO:0000313" key="3">
    <source>
        <dbReference type="EMBL" id="ABT16953.1"/>
    </source>
</evidence>
<keyword evidence="4" id="KW-1185">Reference proteome</keyword>
<dbReference type="Proteomes" id="UP000202420">
    <property type="component" value="Segment"/>
</dbReference>
<dbReference type="GO" id="GO:0005975">
    <property type="term" value="P:carbohydrate metabolic process"/>
    <property type="evidence" value="ECO:0007669"/>
    <property type="project" value="InterPro"/>
</dbReference>
<evidence type="ECO:0000256" key="1">
    <source>
        <dbReference type="ARBA" id="ARBA00006865"/>
    </source>
</evidence>
<feature type="domain" description="GH16" evidence="2">
    <location>
        <begin position="48"/>
        <end position="317"/>
    </location>
</feature>
<sequence length="317" mass="35110">MISKLHGFLVFVLFGVIAGSVATGVVLSSRGEETSSTFIDSPPDFVVPVWNNITDTNTTDDVNVPIWWDEFEGTELNRDHWRVMTGGGGWGNREEQVYVDSPTSLDVADSQLVITASKGEDGKYTSARIMTNGAWYPGMTLPNGKTTKKIRFESVITLPEAGQGIWPAFWAYPEANTYGDFPGSGEIDIMEIINAQDKLIQGIHYGSVEHRTMNMTRTPALDGTFALGTYKFAVDWYADKMTFFLNDEAVNTYYSKNVHKDGWFTDFPGAGPNAPFDKGFNLILNIAVGGNWPKSPDSTTPQTVNMLVDYVRVYADF</sequence>
<dbReference type="Gene3D" id="2.60.120.200">
    <property type="match status" value="1"/>
</dbReference>
<proteinExistence type="inferred from homology"/>
<dbReference type="CDD" id="cd08023">
    <property type="entry name" value="GH16_laminarinase_like"/>
    <property type="match status" value="1"/>
</dbReference>
<dbReference type="KEGG" id="vg:5470966"/>
<evidence type="ECO:0000313" key="4">
    <source>
        <dbReference type="Proteomes" id="UP000202420"/>
    </source>
</evidence>
<dbReference type="PROSITE" id="PS51762">
    <property type="entry name" value="GH16_2"/>
    <property type="match status" value="1"/>
</dbReference>
<dbReference type="GO" id="GO:0004553">
    <property type="term" value="F:hydrolase activity, hydrolyzing O-glycosyl compounds"/>
    <property type="evidence" value="ECO:0007669"/>
    <property type="project" value="InterPro"/>
</dbReference>
<gene>
    <name evidence="3" type="primary">Z819L</name>
    <name evidence="3" type="ORF">ATCV1_Z819L</name>
</gene>
<dbReference type="SUPFAM" id="SSF49899">
    <property type="entry name" value="Concanavalin A-like lectins/glucanases"/>
    <property type="match status" value="1"/>
</dbReference>
<dbReference type="CAZy" id="GH16">
    <property type="family name" value="Glycoside Hydrolase Family 16"/>
</dbReference>
<dbReference type="Pfam" id="PF00722">
    <property type="entry name" value="Glyco_hydro_16"/>
    <property type="match status" value="1"/>
</dbReference>
<dbReference type="InterPro" id="IPR050546">
    <property type="entry name" value="Glycosyl_Hydrlase_16"/>
</dbReference>
<dbReference type="EMBL" id="EF101928">
    <property type="protein sequence ID" value="ABT16953.1"/>
    <property type="molecule type" value="Genomic_DNA"/>
</dbReference>
<dbReference type="InterPro" id="IPR000757">
    <property type="entry name" value="Beta-glucanase-like"/>
</dbReference>
<reference evidence="3 4" key="1">
    <citation type="submission" date="2006-09" db="EMBL/GenBank/DDBJ databases">
        <title>Sequence and annotation of the 288-kb ATCV-1 virus that infects an endosymbiotic Chlorella strain of the heliozoon Acanthocystis turfacea.</title>
        <authorList>
            <person name="Fitzgerald L.A."/>
            <person name="Graves M.V."/>
            <person name="Li X."/>
            <person name="Pfitzner A.J.P."/>
            <person name="Hartigan J."/>
            <person name="Van Etten J.L."/>
        </authorList>
    </citation>
    <scope>NUCLEOTIDE SEQUENCE [LARGE SCALE GENOMIC DNA]</scope>
    <source>
        <strain evidence="3 4">ATCV-1</strain>
    </source>
</reference>
<evidence type="ECO:0000259" key="2">
    <source>
        <dbReference type="PROSITE" id="PS51762"/>
    </source>
</evidence>
<organism evidence="3 4">
    <name type="scientific">Chlorovirus heliozoae</name>
    <dbReference type="NCBI Taxonomy" id="322019"/>
    <lineage>
        <taxon>Viruses</taxon>
        <taxon>Varidnaviria</taxon>
        <taxon>Bamfordvirae</taxon>
        <taxon>Nucleocytoviricota</taxon>
        <taxon>Megaviricetes</taxon>
        <taxon>Algavirales</taxon>
        <taxon>Phycodnaviridae</taxon>
        <taxon>Chlorovirus</taxon>
    </lineage>
</organism>
<dbReference type="PANTHER" id="PTHR10963:SF55">
    <property type="entry name" value="GLYCOSIDE HYDROLASE FAMILY 16 PROTEIN"/>
    <property type="match status" value="1"/>
</dbReference>
<dbReference type="RefSeq" id="YP_001427300.1">
    <property type="nucleotide sequence ID" value="NC_008724.1"/>
</dbReference>
<dbReference type="InterPro" id="IPR013320">
    <property type="entry name" value="ConA-like_dom_sf"/>
</dbReference>